<gene>
    <name evidence="2" type="ORF">IV203_034563</name>
</gene>
<dbReference type="EMBL" id="JAGRRH010000013">
    <property type="protein sequence ID" value="KAG7359465.1"/>
    <property type="molecule type" value="Genomic_DNA"/>
</dbReference>
<reference evidence="2" key="2">
    <citation type="submission" date="2021-04" db="EMBL/GenBank/DDBJ databases">
        <authorList>
            <person name="Podell S."/>
        </authorList>
    </citation>
    <scope>NUCLEOTIDE SEQUENCE</scope>
    <source>
        <strain evidence="2">Hildebrandi</strain>
    </source>
</reference>
<proteinExistence type="predicted"/>
<dbReference type="Proteomes" id="UP000693970">
    <property type="component" value="Unassembled WGS sequence"/>
</dbReference>
<feature type="region of interest" description="Disordered" evidence="1">
    <location>
        <begin position="143"/>
        <end position="165"/>
    </location>
</feature>
<sequence length="316" mass="34220">MSSKTEDAAAAAAAAAEMDELGKRKFFPRVKHLIGNKEWEDFLNGILDAIEAAGAPHAAAASHKASNAWYKAFDLVYGGVASDYSIPTGKNRYHKFKDKIVEVWCALEQDAPADHPCRGKAMAQLDTYRQACAEVNKPAVGSSSAVGTPKAVRTSTGGGTATKPSVISSATAKRGFAGPPSGVLYKNIDEVKIIATLPEPLQSLLHLRQLQREMAATTAVRITKKNLEDHSRKVDTAYLDALNEFAGPLDDEDEKKPDEPLDKDEAFARAQALAVLYRYANPGMEQRTLSEAYQKAVDQYVTHVCPSAMEEHSISV</sequence>
<dbReference type="AlphaFoldDB" id="A0A9K3LBL9"/>
<protein>
    <submittedName>
        <fullName evidence="2">Uncharacterized protein</fullName>
    </submittedName>
</protein>
<reference evidence="2" key="1">
    <citation type="journal article" date="2021" name="Sci. Rep.">
        <title>Diploid genomic architecture of Nitzschia inconspicua, an elite biomass production diatom.</title>
        <authorList>
            <person name="Oliver A."/>
            <person name="Podell S."/>
            <person name="Pinowska A."/>
            <person name="Traller J.C."/>
            <person name="Smith S.R."/>
            <person name="McClure R."/>
            <person name="Beliaev A."/>
            <person name="Bohutskyi P."/>
            <person name="Hill E.A."/>
            <person name="Rabines A."/>
            <person name="Zheng H."/>
            <person name="Allen L.Z."/>
            <person name="Kuo A."/>
            <person name="Grigoriev I.V."/>
            <person name="Allen A.E."/>
            <person name="Hazlebeck D."/>
            <person name="Allen E.E."/>
        </authorList>
    </citation>
    <scope>NUCLEOTIDE SEQUENCE</scope>
    <source>
        <strain evidence="2">Hildebrandi</strain>
    </source>
</reference>
<accession>A0A9K3LBL9</accession>
<organism evidence="2 3">
    <name type="scientific">Nitzschia inconspicua</name>
    <dbReference type="NCBI Taxonomy" id="303405"/>
    <lineage>
        <taxon>Eukaryota</taxon>
        <taxon>Sar</taxon>
        <taxon>Stramenopiles</taxon>
        <taxon>Ochrophyta</taxon>
        <taxon>Bacillariophyta</taxon>
        <taxon>Bacillariophyceae</taxon>
        <taxon>Bacillariophycidae</taxon>
        <taxon>Bacillariales</taxon>
        <taxon>Bacillariaceae</taxon>
        <taxon>Nitzschia</taxon>
    </lineage>
</organism>
<evidence type="ECO:0000256" key="1">
    <source>
        <dbReference type="SAM" id="MobiDB-lite"/>
    </source>
</evidence>
<name>A0A9K3LBL9_9STRA</name>
<comment type="caution">
    <text evidence="2">The sequence shown here is derived from an EMBL/GenBank/DDBJ whole genome shotgun (WGS) entry which is preliminary data.</text>
</comment>
<evidence type="ECO:0000313" key="2">
    <source>
        <dbReference type="EMBL" id="KAG7359465.1"/>
    </source>
</evidence>
<evidence type="ECO:0000313" key="3">
    <source>
        <dbReference type="Proteomes" id="UP000693970"/>
    </source>
</evidence>
<keyword evidence="3" id="KW-1185">Reference proteome</keyword>
<dbReference type="OrthoDB" id="52505at2759"/>